<comment type="catalytic activity">
    <reaction evidence="10">
        <text>thiamine + ATP = thiamine diphosphate + AMP + H(+)</text>
        <dbReference type="Rhea" id="RHEA:11576"/>
        <dbReference type="ChEBI" id="CHEBI:15378"/>
        <dbReference type="ChEBI" id="CHEBI:18385"/>
        <dbReference type="ChEBI" id="CHEBI:30616"/>
        <dbReference type="ChEBI" id="CHEBI:58937"/>
        <dbReference type="ChEBI" id="CHEBI:456215"/>
    </reaction>
</comment>
<dbReference type="Pfam" id="PF04263">
    <property type="entry name" value="TPK_catalytic"/>
    <property type="match status" value="1"/>
</dbReference>
<accession>A0A8W8K0J3</accession>
<dbReference type="FunFam" id="3.40.50.10240:FF:000006">
    <property type="entry name" value="Thiamin pyrophosphokinase 1"/>
    <property type="match status" value="1"/>
</dbReference>
<dbReference type="InterPro" id="IPR036759">
    <property type="entry name" value="TPK_catalytic_sf"/>
</dbReference>
<evidence type="ECO:0000259" key="11">
    <source>
        <dbReference type="SMART" id="SM00983"/>
    </source>
</evidence>
<evidence type="ECO:0000313" key="12">
    <source>
        <dbReference type="EnsemblMetazoa" id="G21880.2:cds"/>
    </source>
</evidence>
<keyword evidence="5 10" id="KW-0547">Nucleotide-binding</keyword>
<name>A0A8W8K0J3_MAGGI</name>
<sequence>MSSTVWRPLECFQEKSGMKTALVLLNQPNPYNKPFLTSLWKKALFRTSVDGGTNHLYDVFKDDLDAFLPDIITGDFDSIQDTVKKFYQDKGVEFVPTPDQDYTDFTKAIKEVGKRIHDKQIDCICVYGTFGGRLDHVFGNINTLFEADQFTSTNVLQFSDDTVAFLLQKGEHKIEVDPSVCGEWCGLIPVGGPCHCVTTQGLKWNLDKGALRFGELISTSNTLESKETNTVTVETDSPLLWIMGIST</sequence>
<keyword evidence="6 10" id="KW-0418">Kinase</keyword>
<dbReference type="GO" id="GO:0009229">
    <property type="term" value="P:thiamine diphosphate biosynthetic process"/>
    <property type="evidence" value="ECO:0007669"/>
    <property type="project" value="UniProtKB-UniRule"/>
</dbReference>
<protein>
    <recommendedName>
        <fullName evidence="10">Thiamine pyrophosphokinase</fullName>
        <ecNumber evidence="10">2.7.6.2</ecNumber>
    </recommendedName>
</protein>
<comment type="function">
    <text evidence="9">Catalyzes the phosphorylation of thiamine to thiamine pyrophosphate (TPP) utilizing UTP and therefore links the biosynthesis of TPP to pyrimidines metabolism. By producing thiamine pyrophosphate, a cofactor of the mitochondrial pyruvate dehydrogenase indirectly regulates pyruvate oxidation and lipogenesis. Although it can also catalyze thiamine phosphorylation using ATP and CTP in vitro, it does so with significantly lower efficiency and without physiological relevance evidence.</text>
</comment>
<dbReference type="EC" id="2.7.6.2" evidence="10"/>
<dbReference type="GO" id="GO:0004788">
    <property type="term" value="F:thiamine diphosphokinase activity"/>
    <property type="evidence" value="ECO:0007669"/>
    <property type="project" value="UniProtKB-UniRule"/>
</dbReference>
<dbReference type="PANTHER" id="PTHR13622">
    <property type="entry name" value="THIAMIN PYROPHOSPHOKINASE"/>
    <property type="match status" value="1"/>
</dbReference>
<comment type="subunit">
    <text evidence="3">Homodimer.</text>
</comment>
<evidence type="ECO:0000256" key="5">
    <source>
        <dbReference type="ARBA" id="ARBA00022741"/>
    </source>
</evidence>
<evidence type="ECO:0000313" key="13">
    <source>
        <dbReference type="Proteomes" id="UP000005408"/>
    </source>
</evidence>
<dbReference type="GO" id="GO:0005524">
    <property type="term" value="F:ATP binding"/>
    <property type="evidence" value="ECO:0007669"/>
    <property type="project" value="UniProtKB-UniRule"/>
</dbReference>
<dbReference type="InterPro" id="IPR016966">
    <property type="entry name" value="Thiamin_pyrophosphokinase_euk"/>
</dbReference>
<evidence type="ECO:0000256" key="4">
    <source>
        <dbReference type="ARBA" id="ARBA00022679"/>
    </source>
</evidence>
<dbReference type="OrthoDB" id="25149at2759"/>
<keyword evidence="4 10" id="KW-0808">Transferase</keyword>
<dbReference type="InterPro" id="IPR007371">
    <property type="entry name" value="TPK_catalytic"/>
</dbReference>
<dbReference type="Pfam" id="PF04265">
    <property type="entry name" value="TPK_B1_binding"/>
    <property type="match status" value="1"/>
</dbReference>
<dbReference type="Gene3D" id="2.60.120.320">
    <property type="entry name" value="Thiamin pyrophosphokinase, thiamin-binding domain"/>
    <property type="match status" value="1"/>
</dbReference>
<proteinExistence type="inferred from homology"/>
<dbReference type="EnsemblMetazoa" id="G21880.2">
    <property type="protein sequence ID" value="G21880.2:cds"/>
    <property type="gene ID" value="G21880"/>
</dbReference>
<evidence type="ECO:0000256" key="7">
    <source>
        <dbReference type="ARBA" id="ARBA00022840"/>
    </source>
</evidence>
<comment type="similarity">
    <text evidence="2 10">Belongs to the thiamine pyrophosphokinase family.</text>
</comment>
<dbReference type="NCBIfam" id="TIGR01378">
    <property type="entry name" value="thi_PPkinase"/>
    <property type="match status" value="1"/>
</dbReference>
<dbReference type="PIRSF" id="PIRSF031057">
    <property type="entry name" value="Thiamin_pyrophosphokinase"/>
    <property type="match status" value="1"/>
</dbReference>
<keyword evidence="7 10" id="KW-0067">ATP-binding</keyword>
<dbReference type="GO" id="GO:0005829">
    <property type="term" value="C:cytosol"/>
    <property type="evidence" value="ECO:0007669"/>
    <property type="project" value="UniProtKB-ARBA"/>
</dbReference>
<evidence type="ECO:0000256" key="9">
    <source>
        <dbReference type="ARBA" id="ARBA00055888"/>
    </source>
</evidence>
<feature type="domain" description="Thiamin pyrophosphokinase thiamin-binding" evidence="11">
    <location>
        <begin position="170"/>
        <end position="239"/>
    </location>
</feature>
<evidence type="ECO:0000256" key="3">
    <source>
        <dbReference type="ARBA" id="ARBA00011738"/>
    </source>
</evidence>
<dbReference type="SUPFAM" id="SSF63862">
    <property type="entry name" value="Thiamin pyrophosphokinase, substrate-binding domain"/>
    <property type="match status" value="1"/>
</dbReference>
<dbReference type="InterPro" id="IPR036371">
    <property type="entry name" value="TPK_B1-bd_sf"/>
</dbReference>
<dbReference type="InterPro" id="IPR006282">
    <property type="entry name" value="Thi_PPkinase"/>
</dbReference>
<dbReference type="AlphaFoldDB" id="A0A8W8K0J3"/>
<dbReference type="OMA" id="TDMCKAL"/>
<dbReference type="SMART" id="SM00983">
    <property type="entry name" value="TPK_B1_binding"/>
    <property type="match status" value="1"/>
</dbReference>
<dbReference type="Proteomes" id="UP000005408">
    <property type="component" value="Unassembled WGS sequence"/>
</dbReference>
<comment type="pathway">
    <text evidence="1 10">Cofactor biosynthesis; thiamine diphosphate biosynthesis; thiamine diphosphate from thiamine: step 1/1.</text>
</comment>
<dbReference type="GO" id="GO:0030975">
    <property type="term" value="F:thiamine binding"/>
    <property type="evidence" value="ECO:0007669"/>
    <property type="project" value="UniProtKB-UniRule"/>
</dbReference>
<evidence type="ECO:0000256" key="10">
    <source>
        <dbReference type="PIRNR" id="PIRNR031057"/>
    </source>
</evidence>
<evidence type="ECO:0000256" key="8">
    <source>
        <dbReference type="ARBA" id="ARBA00050898"/>
    </source>
</evidence>
<evidence type="ECO:0000256" key="1">
    <source>
        <dbReference type="ARBA" id="ARBA00005078"/>
    </source>
</evidence>
<dbReference type="SUPFAM" id="SSF63999">
    <property type="entry name" value="Thiamin pyrophosphokinase, catalytic domain"/>
    <property type="match status" value="1"/>
</dbReference>
<dbReference type="Gene3D" id="3.40.50.10240">
    <property type="entry name" value="Thiamin pyrophosphokinase, catalytic domain"/>
    <property type="match status" value="1"/>
</dbReference>
<dbReference type="InterPro" id="IPR007373">
    <property type="entry name" value="Thiamin_PyroPKinase_B1-bd"/>
</dbReference>
<evidence type="ECO:0000256" key="6">
    <source>
        <dbReference type="ARBA" id="ARBA00022777"/>
    </source>
</evidence>
<dbReference type="GO" id="GO:0016301">
    <property type="term" value="F:kinase activity"/>
    <property type="evidence" value="ECO:0007669"/>
    <property type="project" value="UniProtKB-UniRule"/>
</dbReference>
<organism evidence="12 13">
    <name type="scientific">Magallana gigas</name>
    <name type="common">Pacific oyster</name>
    <name type="synonym">Crassostrea gigas</name>
    <dbReference type="NCBI Taxonomy" id="29159"/>
    <lineage>
        <taxon>Eukaryota</taxon>
        <taxon>Metazoa</taxon>
        <taxon>Spiralia</taxon>
        <taxon>Lophotrochozoa</taxon>
        <taxon>Mollusca</taxon>
        <taxon>Bivalvia</taxon>
        <taxon>Autobranchia</taxon>
        <taxon>Pteriomorphia</taxon>
        <taxon>Ostreida</taxon>
        <taxon>Ostreoidea</taxon>
        <taxon>Ostreidae</taxon>
        <taxon>Magallana</taxon>
    </lineage>
</organism>
<evidence type="ECO:0000256" key="2">
    <source>
        <dbReference type="ARBA" id="ARBA00006785"/>
    </source>
</evidence>
<dbReference type="CDD" id="cd07995">
    <property type="entry name" value="TPK"/>
    <property type="match status" value="1"/>
</dbReference>
<comment type="catalytic activity">
    <reaction evidence="8">
        <text>thiamine + UTP = thiamine diphosphate + UMP + H(+)</text>
        <dbReference type="Rhea" id="RHEA:79423"/>
        <dbReference type="ChEBI" id="CHEBI:15378"/>
        <dbReference type="ChEBI" id="CHEBI:18385"/>
        <dbReference type="ChEBI" id="CHEBI:46398"/>
        <dbReference type="ChEBI" id="CHEBI:57865"/>
        <dbReference type="ChEBI" id="CHEBI:58937"/>
    </reaction>
    <physiologicalReaction direction="left-to-right" evidence="8">
        <dbReference type="Rhea" id="RHEA:79424"/>
    </physiologicalReaction>
</comment>
<dbReference type="EnsemblMetazoa" id="G21880.1">
    <property type="protein sequence ID" value="G21880.1:cds"/>
    <property type="gene ID" value="G21880"/>
</dbReference>
<dbReference type="GO" id="GO:0006772">
    <property type="term" value="P:thiamine metabolic process"/>
    <property type="evidence" value="ECO:0007669"/>
    <property type="project" value="InterPro"/>
</dbReference>
<reference evidence="12" key="1">
    <citation type="submission" date="2022-08" db="UniProtKB">
        <authorList>
            <consortium name="EnsemblMetazoa"/>
        </authorList>
    </citation>
    <scope>IDENTIFICATION</scope>
    <source>
        <strain evidence="12">05x7-T-G4-1.051#20</strain>
    </source>
</reference>
<dbReference type="PANTHER" id="PTHR13622:SF8">
    <property type="entry name" value="THIAMIN PYROPHOSPHOKINASE 1"/>
    <property type="match status" value="1"/>
</dbReference>
<keyword evidence="13" id="KW-1185">Reference proteome</keyword>
<dbReference type="FunFam" id="2.60.120.320:FF:000002">
    <property type="entry name" value="Thiamine pyrophosphokinase"/>
    <property type="match status" value="1"/>
</dbReference>